<reference evidence="3 6" key="2">
    <citation type="submission" date="2024-04" db="EMBL/GenBank/DDBJ databases">
        <authorList>
            <person name="Suleimanova A.D."/>
            <person name="Pudova D.S."/>
            <person name="Shagimardanova E.I."/>
            <person name="Sharipova M.R."/>
        </authorList>
    </citation>
    <scope>NUCLEOTIDE SEQUENCE [LARGE SCALE GENOMIC DNA]</scope>
    <source>
        <strain evidence="3 6">3.1</strain>
    </source>
</reference>
<sequence>MKRCALLLSAFAVITTLSACAPQSPGRDAPPPPSPPGGQQPVGAPGGSGPVGQPQS</sequence>
<feature type="signal peptide" evidence="2">
    <location>
        <begin position="1"/>
        <end position="21"/>
    </location>
</feature>
<dbReference type="GeneID" id="57345885"/>
<keyword evidence="6" id="KW-1185">Reference proteome</keyword>
<name>A0A7Y6NEY2_9GAMM</name>
<comment type="caution">
    <text evidence="4">The sequence shown here is derived from an EMBL/GenBank/DDBJ whole genome shotgun (WGS) entry which is preliminary data.</text>
</comment>
<dbReference type="Proteomes" id="UP001468095">
    <property type="component" value="Unassembled WGS sequence"/>
</dbReference>
<protein>
    <submittedName>
        <fullName evidence="4">Uncharacterized protein</fullName>
    </submittedName>
</protein>
<dbReference type="RefSeq" id="WP_162836819.1">
    <property type="nucleotide sequence ID" value="NZ_CAUQFK010000053.1"/>
</dbReference>
<reference evidence="4 5" key="1">
    <citation type="submission" date="2020-05" db="EMBL/GenBank/DDBJ databases">
        <title>Whole Genome Sequences of Enterobacteriales Associated with the International Space Station.</title>
        <authorList>
            <person name="Bharadwaj A."/>
            <person name="Daudu R."/>
            <person name="Singh N."/>
            <person name="Wood J."/>
            <person name="Debieu M."/>
            <person name="Mason C."/>
            <person name="Wang C."/>
            <person name="Venkateswaran K."/>
        </authorList>
    </citation>
    <scope>NUCLEOTIDE SEQUENCE [LARGE SCALE GENOMIC DNA]</scope>
    <source>
        <strain evidence="4 5">IF5SW-B1</strain>
    </source>
</reference>
<evidence type="ECO:0000313" key="3">
    <source>
        <dbReference type="EMBL" id="MEL7695530.1"/>
    </source>
</evidence>
<dbReference type="AlphaFoldDB" id="A0A7Y6NEY2"/>
<keyword evidence="2" id="KW-0732">Signal</keyword>
<dbReference type="EMBL" id="JBCGBG010000001">
    <property type="protein sequence ID" value="MEL7695530.1"/>
    <property type="molecule type" value="Genomic_DNA"/>
</dbReference>
<evidence type="ECO:0000313" key="4">
    <source>
        <dbReference type="EMBL" id="NUY97219.1"/>
    </source>
</evidence>
<evidence type="ECO:0000313" key="5">
    <source>
        <dbReference type="Proteomes" id="UP000566985"/>
    </source>
</evidence>
<evidence type="ECO:0000256" key="2">
    <source>
        <dbReference type="SAM" id="SignalP"/>
    </source>
</evidence>
<feature type="compositionally biased region" description="Pro residues" evidence="1">
    <location>
        <begin position="28"/>
        <end position="38"/>
    </location>
</feature>
<dbReference type="Proteomes" id="UP000566985">
    <property type="component" value="Unassembled WGS sequence"/>
</dbReference>
<evidence type="ECO:0000256" key="1">
    <source>
        <dbReference type="SAM" id="MobiDB-lite"/>
    </source>
</evidence>
<dbReference type="PROSITE" id="PS51257">
    <property type="entry name" value="PROKAR_LIPOPROTEIN"/>
    <property type="match status" value="1"/>
</dbReference>
<feature type="region of interest" description="Disordered" evidence="1">
    <location>
        <begin position="20"/>
        <end position="56"/>
    </location>
</feature>
<accession>A0A7Y6NEY2</accession>
<organism evidence="4 5">
    <name type="scientific">Pantoea brenneri</name>
    <dbReference type="NCBI Taxonomy" id="472694"/>
    <lineage>
        <taxon>Bacteria</taxon>
        <taxon>Pseudomonadati</taxon>
        <taxon>Pseudomonadota</taxon>
        <taxon>Gammaproteobacteria</taxon>
        <taxon>Enterobacterales</taxon>
        <taxon>Erwiniaceae</taxon>
        <taxon>Pantoea</taxon>
    </lineage>
</organism>
<dbReference type="EMBL" id="JABWPM010000012">
    <property type="protein sequence ID" value="NUY97219.1"/>
    <property type="molecule type" value="Genomic_DNA"/>
</dbReference>
<evidence type="ECO:0000313" key="6">
    <source>
        <dbReference type="Proteomes" id="UP001468095"/>
    </source>
</evidence>
<gene>
    <name evidence="3" type="ORF">AABB92_07605</name>
    <name evidence="4" type="ORF">HU668_12235</name>
</gene>
<proteinExistence type="predicted"/>
<feature type="chain" id="PRO_5030864735" evidence="2">
    <location>
        <begin position="22"/>
        <end position="56"/>
    </location>
</feature>